<sequence length="1055" mass="119336">MALQSDRQTPISEEKNGPLEGLKWNNWVLKEGITPLYLLFLRHLMRLHGTSGYRFWPAPLSELENPDDHVSSTISTEFWKKAGESSFDLYPQIPPLLSTPRKSQLQTSENLSIKKTIFNFLGTKQSKFIVPLLMQLGVTNIATPPPTIAKGLTKATTGKVSLLLVTPVYVRDILRNPTRCKLLQDHWKKDPGTLMSNINKLLYFLLQDKSEDCLTGCSLLPLDGGSWGTFSQKSTSQTSRTQHFTPNTSLERSILEVAAGRLVSGGLEGIVVDGLLEKGMNISPLTFDHIASLCQLVESKNQEYRKAWLVNVWEYFRLCVTKDPDSRDKYLKSIESLPVYCGSVVGEQDSLRFLSPLVFASGRLPVIVDPNIPSLGEDKSALFQALNGLILVNKSTFPKTEQLAESVESPSGVHRLIKAIGALLSTVPATHSSSEVFSGVPTEGIKALSELILPHISKLSDGDHSIVNTLKQLPIWPVLSSSFQSAAKLKLAPHKYLTSTKLIDQTTFLEPNLASKYKEELRKLGVPELSYSDFLNKEVGLARGSLPAGKVQEYQKFIEMVYNKVDSNIFKSYNLAVDGDLCFRLPSTLYESSILFQAAFRDQKRSKFLHSGLDKSRFWRNFLITDVSGHAYLECARSIERRNSQPSPDDQIESDSRTVFDYLRWDYPEMQSWSIWGPLLKIRFAPIQEGITSSGQSQFRSEQKEKFWQRNKLVAIEEAVDPKFEGISWTVKPVLREQMGSLALKNITSKYSMVTPATVIEHLEFLASHREEITESELPTCISEITKAYEYLQENILSCTIQKSALIWLNIENEDIGEITREIFRKSWSCSRNLCLNSDYDSGEIKRVRSFLGRFHHLLRYANVSAVIPPKPLAPAPPRAQSSILEGLLKLRERELLLDVTITTHKPTMPLQTPQTFKAHKVVLASVSDYWKKKVTSQFEEPFIAQIELEDDPSTIKVLLDYIYTNKFVDPPHEGNVTEQLKNLLDQLEKSEEWSLLSFKDSMENYLSNKYWIRPETVKSILRSSRACNAYRLAGVCQAYLTDNWAIVERAPSRE</sequence>
<dbReference type="PROSITE" id="PS50097">
    <property type="entry name" value="BTB"/>
    <property type="match status" value="1"/>
</dbReference>
<reference evidence="2 3" key="1">
    <citation type="submission" date="2017-04" db="EMBL/GenBank/DDBJ databases">
        <title>Draft genome sequence of Tuber borchii Vittad., a whitish edible truffle.</title>
        <authorList>
            <consortium name="DOE Joint Genome Institute"/>
            <person name="Murat C."/>
            <person name="Kuo A."/>
            <person name="Barry K.W."/>
            <person name="Clum A."/>
            <person name="Dockter R.B."/>
            <person name="Fauchery L."/>
            <person name="Iotti M."/>
            <person name="Kohler A."/>
            <person name="Labutti K."/>
            <person name="Lindquist E.A."/>
            <person name="Lipzen A."/>
            <person name="Ohm R.A."/>
            <person name="Wang M."/>
            <person name="Grigoriev I.V."/>
            <person name="Zambonelli A."/>
            <person name="Martin F.M."/>
        </authorList>
    </citation>
    <scope>NUCLEOTIDE SEQUENCE [LARGE SCALE GENOMIC DNA]</scope>
    <source>
        <strain evidence="2 3">Tbo3840</strain>
    </source>
</reference>
<evidence type="ECO:0000313" key="2">
    <source>
        <dbReference type="EMBL" id="PUU81436.1"/>
    </source>
</evidence>
<dbReference type="OrthoDB" id="6359816at2759"/>
<gene>
    <name evidence="2" type="ORF">B9Z19DRAFT_971771</name>
</gene>
<evidence type="ECO:0000313" key="3">
    <source>
        <dbReference type="Proteomes" id="UP000244722"/>
    </source>
</evidence>
<feature type="domain" description="BTB" evidence="1">
    <location>
        <begin position="898"/>
        <end position="972"/>
    </location>
</feature>
<dbReference type="PANTHER" id="PTHR46919">
    <property type="entry name" value="ZINC FINGER, C3HC4 TYPE (RING FINGER) FAMILY PROTEIN"/>
    <property type="match status" value="1"/>
</dbReference>
<proteinExistence type="predicted"/>
<dbReference type="InterPro" id="IPR011333">
    <property type="entry name" value="SKP1/BTB/POZ_sf"/>
</dbReference>
<dbReference type="STRING" id="42251.A0A2T7A134"/>
<dbReference type="CDD" id="cd18186">
    <property type="entry name" value="BTB_POZ_ZBTB_KLHL-like"/>
    <property type="match status" value="1"/>
</dbReference>
<comment type="caution">
    <text evidence="2">The sequence shown here is derived from an EMBL/GenBank/DDBJ whole genome shotgun (WGS) entry which is preliminary data.</text>
</comment>
<dbReference type="Gene3D" id="3.30.710.10">
    <property type="entry name" value="Potassium Channel Kv1.1, Chain A"/>
    <property type="match status" value="1"/>
</dbReference>
<dbReference type="AlphaFoldDB" id="A0A2T7A134"/>
<dbReference type="PANTHER" id="PTHR46919:SF2">
    <property type="entry name" value="SACSIN"/>
    <property type="match status" value="1"/>
</dbReference>
<organism evidence="2 3">
    <name type="scientific">Tuber borchii</name>
    <name type="common">White truffle</name>
    <dbReference type="NCBI Taxonomy" id="42251"/>
    <lineage>
        <taxon>Eukaryota</taxon>
        <taxon>Fungi</taxon>
        <taxon>Dikarya</taxon>
        <taxon>Ascomycota</taxon>
        <taxon>Pezizomycotina</taxon>
        <taxon>Pezizomycetes</taxon>
        <taxon>Pezizales</taxon>
        <taxon>Tuberaceae</taxon>
        <taxon>Tuber</taxon>
    </lineage>
</organism>
<dbReference type="EMBL" id="NESQ01000045">
    <property type="protein sequence ID" value="PUU81436.1"/>
    <property type="molecule type" value="Genomic_DNA"/>
</dbReference>
<dbReference type="SUPFAM" id="SSF54695">
    <property type="entry name" value="POZ domain"/>
    <property type="match status" value="1"/>
</dbReference>
<accession>A0A2T7A134</accession>
<dbReference type="InterPro" id="IPR000210">
    <property type="entry name" value="BTB/POZ_dom"/>
</dbReference>
<dbReference type="Pfam" id="PF00651">
    <property type="entry name" value="BTB"/>
    <property type="match status" value="1"/>
</dbReference>
<keyword evidence="3" id="KW-1185">Reference proteome</keyword>
<evidence type="ECO:0000259" key="1">
    <source>
        <dbReference type="PROSITE" id="PS50097"/>
    </source>
</evidence>
<protein>
    <recommendedName>
        <fullName evidence="1">BTB domain-containing protein</fullName>
    </recommendedName>
</protein>
<dbReference type="Proteomes" id="UP000244722">
    <property type="component" value="Unassembled WGS sequence"/>
</dbReference>
<dbReference type="SMART" id="SM00225">
    <property type="entry name" value="BTB"/>
    <property type="match status" value="1"/>
</dbReference>
<name>A0A2T7A134_TUBBO</name>